<evidence type="ECO:0000313" key="2">
    <source>
        <dbReference type="Proteomes" id="UP001299546"/>
    </source>
</evidence>
<comment type="caution">
    <text evidence="1">The sequence shown here is derived from an EMBL/GenBank/DDBJ whole genome shotgun (WGS) entry which is preliminary data.</text>
</comment>
<dbReference type="RefSeq" id="WP_199882785.1">
    <property type="nucleotide sequence ID" value="NZ_JAJCIQ010000001.1"/>
</dbReference>
<dbReference type="Proteomes" id="UP001299546">
    <property type="component" value="Unassembled WGS sequence"/>
</dbReference>
<dbReference type="EMBL" id="JAJCIS010000001">
    <property type="protein sequence ID" value="MCB7385661.1"/>
    <property type="molecule type" value="Genomic_DNA"/>
</dbReference>
<organism evidence="1 2">
    <name type="scientific">Bariatricus massiliensis</name>
    <dbReference type="NCBI Taxonomy" id="1745713"/>
    <lineage>
        <taxon>Bacteria</taxon>
        <taxon>Bacillati</taxon>
        <taxon>Bacillota</taxon>
        <taxon>Clostridia</taxon>
        <taxon>Lachnospirales</taxon>
        <taxon>Lachnospiraceae</taxon>
        <taxon>Bariatricus</taxon>
    </lineage>
</organism>
<protein>
    <submittedName>
        <fullName evidence="1">Uncharacterized protein</fullName>
    </submittedName>
</protein>
<sequence>MHEEKKTAGQETISMEEYLWKRQKIREREDWRRGAAGGEEKSPAWMVAELYV</sequence>
<gene>
    <name evidence="1" type="ORF">LIZ65_00015</name>
</gene>
<keyword evidence="2" id="KW-1185">Reference proteome</keyword>
<name>A0ABS8DB76_9FIRM</name>
<evidence type="ECO:0000313" key="1">
    <source>
        <dbReference type="EMBL" id="MCB7385661.1"/>
    </source>
</evidence>
<accession>A0ABS8DB76</accession>
<proteinExistence type="predicted"/>
<reference evidence="1 2" key="1">
    <citation type="submission" date="2021-10" db="EMBL/GenBank/DDBJ databases">
        <title>Collection of gut derived symbiotic bacterial strains cultured from healthy donors.</title>
        <authorList>
            <person name="Lin H."/>
            <person name="Littmann E."/>
            <person name="Kohout C."/>
            <person name="Pamer E.G."/>
        </authorList>
    </citation>
    <scope>NUCLEOTIDE SEQUENCE [LARGE SCALE GENOMIC DNA]</scope>
    <source>
        <strain evidence="1 2">DFI.1.165</strain>
    </source>
</reference>